<dbReference type="Proteomes" id="UP000241890">
    <property type="component" value="Unassembled WGS sequence"/>
</dbReference>
<comment type="caution">
    <text evidence="2">The sequence shown here is derived from an EMBL/GenBank/DDBJ whole genome shotgun (WGS) entry which is preliminary data.</text>
</comment>
<dbReference type="InterPro" id="IPR036915">
    <property type="entry name" value="Cyclin-like_sf"/>
</dbReference>
<organism evidence="2 3">
    <name type="scientific">Hondaea fermentalgiana</name>
    <dbReference type="NCBI Taxonomy" id="2315210"/>
    <lineage>
        <taxon>Eukaryota</taxon>
        <taxon>Sar</taxon>
        <taxon>Stramenopiles</taxon>
        <taxon>Bigyra</taxon>
        <taxon>Labyrinthulomycetes</taxon>
        <taxon>Thraustochytrida</taxon>
        <taxon>Thraustochytriidae</taxon>
        <taxon>Hondaea</taxon>
    </lineage>
</organism>
<dbReference type="PANTHER" id="PTHR15615">
    <property type="match status" value="1"/>
</dbReference>
<protein>
    <submittedName>
        <fullName evidence="2">Cyclin-P1-1</fullName>
    </submittedName>
</protein>
<dbReference type="OrthoDB" id="286814at2759"/>
<evidence type="ECO:0000256" key="1">
    <source>
        <dbReference type="SAM" id="MobiDB-lite"/>
    </source>
</evidence>
<dbReference type="Pfam" id="PF08613">
    <property type="entry name" value="Cyclin"/>
    <property type="match status" value="1"/>
</dbReference>
<feature type="compositionally biased region" description="Acidic residues" evidence="1">
    <location>
        <begin position="53"/>
        <end position="66"/>
    </location>
</feature>
<accession>A0A2R5GNG5</accession>
<dbReference type="GO" id="GO:0019901">
    <property type="term" value="F:protein kinase binding"/>
    <property type="evidence" value="ECO:0007669"/>
    <property type="project" value="InterPro"/>
</dbReference>
<dbReference type="InterPro" id="IPR013922">
    <property type="entry name" value="Cyclin_PHO80-like"/>
</dbReference>
<dbReference type="PANTHER" id="PTHR15615:SF108">
    <property type="entry name" value="PROTEIN CNPPD1"/>
    <property type="match status" value="1"/>
</dbReference>
<dbReference type="AlphaFoldDB" id="A0A2R5GNG5"/>
<feature type="compositionally biased region" description="Low complexity" evidence="1">
    <location>
        <begin position="85"/>
        <end position="99"/>
    </location>
</feature>
<evidence type="ECO:0000313" key="2">
    <source>
        <dbReference type="EMBL" id="GBG29851.1"/>
    </source>
</evidence>
<sequence length="359" mass="39134">MRATSIEVGLATPPLAPKTNRHADSGHATNTKTTTTTKYSLGNKKNNLGWNNSEDDDDDEEEEEEAKETGRFTSARDPARRSRSRGCSSSTTCSTSSSSADSVRNGSDDVRRLHVCTEHTTAASCDGGKNSNTATSTSPSSAACTPAGAPCTSPIFVHGSKMSPPPKKISTTLSTSSKRQRRPEQEAQEIDLVARALWALASVRGAQRGEAIMARLDCSQVPGMELGKYLKRVLRSLNKNDVETVSRDNVLQMRFTVGFRLLGSALVLIDRLIARTSHRDAPLLVSQLNAHRLMLCCMMLVSKFSEDEPLNNAFWASTGGMPLAELNECELILFKLLDFETRVAEEDFVLLLQRLGIVI</sequence>
<reference evidence="2 3" key="1">
    <citation type="submission" date="2017-12" db="EMBL/GenBank/DDBJ databases">
        <title>Sequencing, de novo assembly and annotation of complete genome of a new Thraustochytrid species, strain FCC1311.</title>
        <authorList>
            <person name="Sedici K."/>
            <person name="Godart F."/>
            <person name="Aiese Cigliano R."/>
            <person name="Sanseverino W."/>
            <person name="Barakat M."/>
            <person name="Ortet P."/>
            <person name="Marechal E."/>
            <person name="Cagnac O."/>
            <person name="Amato A."/>
        </authorList>
    </citation>
    <scope>NUCLEOTIDE SEQUENCE [LARGE SCALE GENOMIC DNA]</scope>
</reference>
<feature type="compositionally biased region" description="Low complexity" evidence="1">
    <location>
        <begin position="168"/>
        <end position="177"/>
    </location>
</feature>
<proteinExistence type="predicted"/>
<dbReference type="SUPFAM" id="SSF47954">
    <property type="entry name" value="Cyclin-like"/>
    <property type="match status" value="1"/>
</dbReference>
<name>A0A2R5GNG5_9STRA</name>
<feature type="compositionally biased region" description="Low complexity" evidence="1">
    <location>
        <begin position="29"/>
        <end position="52"/>
    </location>
</feature>
<dbReference type="InParanoid" id="A0A2R5GNG5"/>
<dbReference type="EMBL" id="BEYU01000067">
    <property type="protein sequence ID" value="GBG29851.1"/>
    <property type="molecule type" value="Genomic_DNA"/>
</dbReference>
<evidence type="ECO:0000313" key="3">
    <source>
        <dbReference type="Proteomes" id="UP000241890"/>
    </source>
</evidence>
<feature type="region of interest" description="Disordered" evidence="1">
    <location>
        <begin position="1"/>
        <end position="106"/>
    </location>
</feature>
<feature type="compositionally biased region" description="Low complexity" evidence="1">
    <location>
        <begin position="133"/>
        <end position="154"/>
    </location>
</feature>
<gene>
    <name evidence="2" type="ORF">FCC1311_060712</name>
</gene>
<feature type="region of interest" description="Disordered" evidence="1">
    <location>
        <begin position="122"/>
        <end position="186"/>
    </location>
</feature>
<dbReference type="Gene3D" id="1.10.472.10">
    <property type="entry name" value="Cyclin-like"/>
    <property type="match status" value="1"/>
</dbReference>
<keyword evidence="3" id="KW-1185">Reference proteome</keyword>